<evidence type="ECO:0000313" key="2">
    <source>
        <dbReference type="EMBL" id="GEX15047.1"/>
    </source>
</evidence>
<protein>
    <submittedName>
        <fullName evidence="2">Multidrug resistance-associated protein 5</fullName>
    </submittedName>
</protein>
<evidence type="ECO:0000256" key="1">
    <source>
        <dbReference type="SAM" id="MobiDB-lite"/>
    </source>
</evidence>
<dbReference type="AlphaFoldDB" id="A0A699H1T0"/>
<feature type="compositionally biased region" description="Polar residues" evidence="1">
    <location>
        <begin position="532"/>
        <end position="542"/>
    </location>
</feature>
<feature type="compositionally biased region" description="Basic and acidic residues" evidence="1">
    <location>
        <begin position="20"/>
        <end position="50"/>
    </location>
</feature>
<feature type="region of interest" description="Disordered" evidence="1">
    <location>
        <begin position="401"/>
        <end position="542"/>
    </location>
</feature>
<comment type="caution">
    <text evidence="2">The sequence shown here is derived from an EMBL/GenBank/DDBJ whole genome shotgun (WGS) entry which is preliminary data.</text>
</comment>
<feature type="compositionally biased region" description="Gly residues" evidence="1">
    <location>
        <begin position="415"/>
        <end position="461"/>
    </location>
</feature>
<gene>
    <name evidence="2" type="ORF">Tci_287022</name>
</gene>
<dbReference type="PANTHER" id="PTHR31973:SF189">
    <property type="entry name" value="TRANSPOSASE, MUDR, PLANT, MULE TRANSPOSASE DOMAIN PROTEIN-RELATED"/>
    <property type="match status" value="1"/>
</dbReference>
<reference evidence="2" key="1">
    <citation type="journal article" date="2019" name="Sci. Rep.">
        <title>Draft genome of Tanacetum cinerariifolium, the natural source of mosquito coil.</title>
        <authorList>
            <person name="Yamashiro T."/>
            <person name="Shiraishi A."/>
            <person name="Satake H."/>
            <person name="Nakayama K."/>
        </authorList>
    </citation>
    <scope>NUCLEOTIDE SEQUENCE</scope>
</reference>
<feature type="region of interest" description="Disordered" evidence="1">
    <location>
        <begin position="104"/>
        <end position="126"/>
    </location>
</feature>
<dbReference type="EMBL" id="BKCJ010092186">
    <property type="protein sequence ID" value="GEX15047.1"/>
    <property type="molecule type" value="Genomic_DNA"/>
</dbReference>
<proteinExistence type="predicted"/>
<sequence length="542" mass="60718">MEVENEGIKARTSTTKGVKARNDTTEGVEARTSTKDKGNEKVSQDASDVVKTRRCTIEVDSETEYESYDDSDYQSDKSVDYLSPGEDEFIKLRNRMKANRKAKAKAKDKLDSEMNEPNEENSMHANNVRDGITEDPFIYVEKYMEREVRVVAKCGQRPPKVSDPEKDKQRKHTRANLDIKLCDIADLVMKKYKCKDSPNQCTNAKKYALTDYEKSIGEHYSMLKSYGKAILDSNPWFTVKLGVTVNLDGKTYFDRFCVCFSRLTDGWKAGCRKIIALDGCFLKSPNQGEILTAIRRYGNNCIYPVAWAVVNVENKDNWTWFLELLVLESYVSAWFKTNMYFVSYHNSVKQVPGMYFWPDQSMYSTVLPPKPRKIPGRPRKKRIRAIGEGGSSTRVFKVGKVRDEGASETRRGTIGFRGRGGAAGLRGGASGSIGRGADGSGGASGSRGRGTGGSRGRGAGGSERKHVSTVGTQKTQGKKKVRNSGFAKWFGLQDEPEQTQAEPQHTQHEPERTQVEDQVKETEDQAKIGMTQLEQTQKSTHD</sequence>
<accession>A0A699H1T0</accession>
<dbReference type="PANTHER" id="PTHR31973">
    <property type="entry name" value="POLYPROTEIN, PUTATIVE-RELATED"/>
    <property type="match status" value="1"/>
</dbReference>
<name>A0A699H1T0_TANCI</name>
<feature type="compositionally biased region" description="Basic and acidic residues" evidence="1">
    <location>
        <begin position="401"/>
        <end position="411"/>
    </location>
</feature>
<organism evidence="2">
    <name type="scientific">Tanacetum cinerariifolium</name>
    <name type="common">Dalmatian daisy</name>
    <name type="synonym">Chrysanthemum cinerariifolium</name>
    <dbReference type="NCBI Taxonomy" id="118510"/>
    <lineage>
        <taxon>Eukaryota</taxon>
        <taxon>Viridiplantae</taxon>
        <taxon>Streptophyta</taxon>
        <taxon>Embryophyta</taxon>
        <taxon>Tracheophyta</taxon>
        <taxon>Spermatophyta</taxon>
        <taxon>Magnoliopsida</taxon>
        <taxon>eudicotyledons</taxon>
        <taxon>Gunneridae</taxon>
        <taxon>Pentapetalae</taxon>
        <taxon>asterids</taxon>
        <taxon>campanulids</taxon>
        <taxon>Asterales</taxon>
        <taxon>Asteraceae</taxon>
        <taxon>Asteroideae</taxon>
        <taxon>Anthemideae</taxon>
        <taxon>Anthemidinae</taxon>
        <taxon>Tanacetum</taxon>
    </lineage>
</organism>
<feature type="compositionally biased region" description="Basic and acidic residues" evidence="1">
    <location>
        <begin position="505"/>
        <end position="526"/>
    </location>
</feature>
<feature type="region of interest" description="Disordered" evidence="1">
    <location>
        <begin position="1"/>
        <end position="50"/>
    </location>
</feature>